<sequence length="50" mass="5666">MAIRFYDIGQSDWPDDIRQCAECCALVLAVNTYAHAAWHEQINEALEAGR</sequence>
<name>A0A5M3WEI9_9ACTN</name>
<keyword evidence="2" id="KW-1185">Reference proteome</keyword>
<evidence type="ECO:0000313" key="2">
    <source>
        <dbReference type="Proteomes" id="UP000331127"/>
    </source>
</evidence>
<dbReference type="AlphaFoldDB" id="A0A5M3WEI9"/>
<protein>
    <submittedName>
        <fullName evidence="1">Uncharacterized protein</fullName>
    </submittedName>
</protein>
<organism evidence="1 2">
    <name type="scientific">Acrocarpospora macrocephala</name>
    <dbReference type="NCBI Taxonomy" id="150177"/>
    <lineage>
        <taxon>Bacteria</taxon>
        <taxon>Bacillati</taxon>
        <taxon>Actinomycetota</taxon>
        <taxon>Actinomycetes</taxon>
        <taxon>Streptosporangiales</taxon>
        <taxon>Streptosporangiaceae</taxon>
        <taxon>Acrocarpospora</taxon>
    </lineage>
</organism>
<dbReference type="EMBL" id="BLAE01000006">
    <property type="protein sequence ID" value="GES07487.1"/>
    <property type="molecule type" value="Genomic_DNA"/>
</dbReference>
<accession>A0A5M3WEI9</accession>
<evidence type="ECO:0000313" key="1">
    <source>
        <dbReference type="EMBL" id="GES07487.1"/>
    </source>
</evidence>
<dbReference type="Proteomes" id="UP000331127">
    <property type="component" value="Unassembled WGS sequence"/>
</dbReference>
<dbReference type="RefSeq" id="WP_155353193.1">
    <property type="nucleotide sequence ID" value="NZ_BAAAHL010000012.1"/>
</dbReference>
<gene>
    <name evidence="1" type="ORF">Amac_010820</name>
</gene>
<reference evidence="1 2" key="1">
    <citation type="submission" date="2019-10" db="EMBL/GenBank/DDBJ databases">
        <title>Whole genome shotgun sequence of Acrocarpospora macrocephala NBRC 16266.</title>
        <authorList>
            <person name="Ichikawa N."/>
            <person name="Kimura A."/>
            <person name="Kitahashi Y."/>
            <person name="Komaki H."/>
            <person name="Oguchi A."/>
        </authorList>
    </citation>
    <scope>NUCLEOTIDE SEQUENCE [LARGE SCALE GENOMIC DNA]</scope>
    <source>
        <strain evidence="1 2">NBRC 16266</strain>
    </source>
</reference>
<proteinExistence type="predicted"/>
<comment type="caution">
    <text evidence="1">The sequence shown here is derived from an EMBL/GenBank/DDBJ whole genome shotgun (WGS) entry which is preliminary data.</text>
</comment>